<dbReference type="KEGG" id="bbat:Bdt_1659"/>
<dbReference type="GO" id="GO:0006355">
    <property type="term" value="P:regulation of DNA-templated transcription"/>
    <property type="evidence" value="ECO:0007669"/>
    <property type="project" value="InterPro"/>
</dbReference>
<gene>
    <name evidence="1" type="ORF">Bdt_1659</name>
</gene>
<evidence type="ECO:0000313" key="1">
    <source>
        <dbReference type="EMBL" id="AFY01354.1"/>
    </source>
</evidence>
<dbReference type="InterPro" id="IPR022148">
    <property type="entry name" value="CopG_antitoxin"/>
</dbReference>
<dbReference type="SUPFAM" id="SSF47598">
    <property type="entry name" value="Ribbon-helix-helix"/>
    <property type="match status" value="1"/>
</dbReference>
<dbReference type="Pfam" id="PF12441">
    <property type="entry name" value="CopG_antitoxin"/>
    <property type="match status" value="1"/>
</dbReference>
<dbReference type="Proteomes" id="UP000010074">
    <property type="component" value="Chromosome"/>
</dbReference>
<proteinExistence type="predicted"/>
<protein>
    <submittedName>
        <fullName evidence="1">Uncharacterized protein</fullName>
    </submittedName>
</protein>
<dbReference type="HOGENOM" id="CLU_2749597_0_0_7"/>
<dbReference type="AlphaFoldDB" id="K7Z9V2"/>
<dbReference type="PATRIC" id="fig|1069642.3.peg.1640"/>
<dbReference type="InterPro" id="IPR010985">
    <property type="entry name" value="Ribbon_hlx_hlx"/>
</dbReference>
<dbReference type="RefSeq" id="WP_015090803.1">
    <property type="nucleotide sequence ID" value="NC_019567.1"/>
</dbReference>
<accession>K7Z9V2</accession>
<name>K7Z9V2_BDEBC</name>
<reference evidence="1 2" key="1">
    <citation type="journal article" date="2012" name="BMC Genomics">
        <title>Genome analysis of a simultaneously predatory and prey-independent, novel Bdellovibrio bacteriovorus from the River Tiber, supports in silico predictions of both ancient and recent lateral gene transfer from diverse bacteria.</title>
        <authorList>
            <person name="Hobley L."/>
            <person name="Lerner T.R."/>
            <person name="Williams L.E."/>
            <person name="Lambert C."/>
            <person name="Till R."/>
            <person name="Milner D.S."/>
            <person name="Basford S.M."/>
            <person name="Capeness M.J."/>
            <person name="Fenton A.K."/>
            <person name="Atterbury R.J."/>
            <person name="Harris M.A."/>
            <person name="Sockett R.E."/>
        </authorList>
    </citation>
    <scope>NUCLEOTIDE SEQUENCE [LARGE SCALE GENOMIC DNA]</scope>
    <source>
        <strain evidence="1 2">Tiberius</strain>
    </source>
</reference>
<evidence type="ECO:0000313" key="2">
    <source>
        <dbReference type="Proteomes" id="UP000010074"/>
    </source>
</evidence>
<dbReference type="OrthoDB" id="9342832at2"/>
<organism evidence="1 2">
    <name type="scientific">Bdellovibrio bacteriovorus str. Tiberius</name>
    <dbReference type="NCBI Taxonomy" id="1069642"/>
    <lineage>
        <taxon>Bacteria</taxon>
        <taxon>Pseudomonadati</taxon>
        <taxon>Bdellovibrionota</taxon>
        <taxon>Bdellovibrionia</taxon>
        <taxon>Bdellovibrionales</taxon>
        <taxon>Pseudobdellovibrionaceae</taxon>
        <taxon>Bdellovibrio</taxon>
    </lineage>
</organism>
<dbReference type="EMBL" id="CP002930">
    <property type="protein sequence ID" value="AFY01354.1"/>
    <property type="molecule type" value="Genomic_DNA"/>
</dbReference>
<sequence length="70" mass="8088">MKRNKISPEEAVEFIESFNKMIHDKDEPTEAISLRIPANLLRALKTTAKIQDTKYQSLIVKFIREGLKNS</sequence>
<dbReference type="STRING" id="1069642.Bdt_1659"/>